<name>A0A016SUK7_9BILA</name>
<evidence type="ECO:0000313" key="3">
    <source>
        <dbReference type="Proteomes" id="UP000024635"/>
    </source>
</evidence>
<evidence type="ECO:0000313" key="2">
    <source>
        <dbReference type="EMBL" id="EYB94418.1"/>
    </source>
</evidence>
<dbReference type="InterPro" id="IPR010734">
    <property type="entry name" value="Copine_C"/>
</dbReference>
<dbReference type="OrthoDB" id="5855668at2759"/>
<dbReference type="PANTHER" id="PTHR10857">
    <property type="entry name" value="COPINE"/>
    <property type="match status" value="1"/>
</dbReference>
<dbReference type="EMBL" id="JARK01001508">
    <property type="protein sequence ID" value="EYB94418.1"/>
    <property type="molecule type" value="Genomic_DNA"/>
</dbReference>
<comment type="caution">
    <text evidence="2">The sequence shown here is derived from an EMBL/GenBank/DDBJ whole genome shotgun (WGS) entry which is preliminary data.</text>
</comment>
<feature type="domain" description="Copine C-terminal" evidence="1">
    <location>
        <begin position="376"/>
        <end position="584"/>
    </location>
</feature>
<proteinExistence type="predicted"/>
<dbReference type="InterPro" id="IPR036465">
    <property type="entry name" value="vWFA_dom_sf"/>
</dbReference>
<protein>
    <recommendedName>
        <fullName evidence="1">Copine C-terminal domain-containing protein</fullName>
    </recommendedName>
</protein>
<reference evidence="3" key="1">
    <citation type="journal article" date="2015" name="Nat. Genet.">
        <title>The genome and transcriptome of the zoonotic hookworm Ancylostoma ceylanicum identify infection-specific gene families.</title>
        <authorList>
            <person name="Schwarz E.M."/>
            <person name="Hu Y."/>
            <person name="Antoshechkin I."/>
            <person name="Miller M.M."/>
            <person name="Sternberg P.W."/>
            <person name="Aroian R.V."/>
        </authorList>
    </citation>
    <scope>NUCLEOTIDE SEQUENCE</scope>
    <source>
        <strain evidence="3">HY135</strain>
    </source>
</reference>
<organism evidence="2 3">
    <name type="scientific">Ancylostoma ceylanicum</name>
    <dbReference type="NCBI Taxonomy" id="53326"/>
    <lineage>
        <taxon>Eukaryota</taxon>
        <taxon>Metazoa</taxon>
        <taxon>Ecdysozoa</taxon>
        <taxon>Nematoda</taxon>
        <taxon>Chromadorea</taxon>
        <taxon>Rhabditida</taxon>
        <taxon>Rhabditina</taxon>
        <taxon>Rhabditomorpha</taxon>
        <taxon>Strongyloidea</taxon>
        <taxon>Ancylostomatidae</taxon>
        <taxon>Ancylostomatinae</taxon>
        <taxon>Ancylostoma</taxon>
    </lineage>
</organism>
<dbReference type="GO" id="GO:0005886">
    <property type="term" value="C:plasma membrane"/>
    <property type="evidence" value="ECO:0007669"/>
    <property type="project" value="TreeGrafter"/>
</dbReference>
<dbReference type="InterPro" id="IPR045052">
    <property type="entry name" value="Copine"/>
</dbReference>
<gene>
    <name evidence="2" type="primary">Acey_s0172.g382</name>
    <name evidence="2" type="ORF">Y032_0172g382</name>
</gene>
<accession>A0A016SUK7</accession>
<dbReference type="PANTHER" id="PTHR10857:SF131">
    <property type="entry name" value="COPINE C-TERMINAL DOMAIN-CONTAINING PROTEIN"/>
    <property type="match status" value="1"/>
</dbReference>
<dbReference type="AlphaFoldDB" id="A0A016SUK7"/>
<sequence length="661" mass="74359">MSSVIDYPMHYIDSVKRRMMWNMGSMQIPQDGFDAKMNMVRIRHIMEMRRASKAPPLLPPKLKKSSCDNSDRKTGIKDILDIHLSLRNIRCDAASSKTLMCLFYESEGGRNGPWKLITGTDTFPTCTGIDIPDVFSIEYMFERPQPIRVELCDWSESEVTPLGSAYFSISEVVALGVVQRNLNNEGTGALIGQISIGSTMKPKPPPLMVQFEGKSFSRKTVPDAAVLNFEIVRTEADGEKTLLHKSEPLKHSSRVSWKAFTLACQETTEDATRPIEVVCYYKDEKYRTGVVGSFTTTYAELRENQDSYTLTNPLYKSGQKGCGQFDVVKCTELTICSFMDYMYFGTVLNFAFAVDFSDPEGLQDQESQLHFADSVEFAIRSVGETFADYNRTNTYLAYGFGARIPPQYRESHEFCLNLETDPMCTGVEGVVAAFRNTFMHTQPCASAHFAHVIYHLAKNAQIAATRSDPNRPQYFILNIITRGAIDDVKETVQAAIFASKTPISIVFTGIGDRNLDEVERLGVGGKRLTYHGRKSDRDNLQFVNMTKVLLESDSTAEESKFTLSERSLHQIPRQIASYFTKNGVLPVEKQDVATTENPQRPRTVYRSASIVESDDVEPPYGRGSLDQTDNQSVRVAVPPLVYSRLEFTIDGYVWLLVAYSR</sequence>
<dbReference type="GO" id="GO:0071277">
    <property type="term" value="P:cellular response to calcium ion"/>
    <property type="evidence" value="ECO:0007669"/>
    <property type="project" value="TreeGrafter"/>
</dbReference>
<dbReference type="GO" id="GO:0005544">
    <property type="term" value="F:calcium-dependent phospholipid binding"/>
    <property type="evidence" value="ECO:0007669"/>
    <property type="project" value="InterPro"/>
</dbReference>
<dbReference type="STRING" id="53326.A0A016SUK7"/>
<dbReference type="SUPFAM" id="SSF53300">
    <property type="entry name" value="vWA-like"/>
    <property type="match status" value="1"/>
</dbReference>
<keyword evidence="3" id="KW-1185">Reference proteome</keyword>
<evidence type="ECO:0000259" key="1">
    <source>
        <dbReference type="Pfam" id="PF07002"/>
    </source>
</evidence>
<dbReference type="Proteomes" id="UP000024635">
    <property type="component" value="Unassembled WGS sequence"/>
</dbReference>
<dbReference type="Pfam" id="PF07002">
    <property type="entry name" value="Copine"/>
    <property type="match status" value="1"/>
</dbReference>